<name>V4B8E3_LOTGI</name>
<sequence>GGFTIFMARDNNCQEFTFNRNMTEYIDGFGDAGGDYWLGLTRIKEILDNHQRNWLKVVLIAKNFFENLYDDFSIGVAANGYPIHLGQYYTGANQGCGDSLTGAVNIEGSPFSAPGSDQTSFNCADTRRGGWWYANDSRCSESHLMSSRDAMLWPTTLGAELQDFVFLRISPYP</sequence>
<dbReference type="Pfam" id="PF00147">
    <property type="entry name" value="Fibrinogen_C"/>
    <property type="match status" value="1"/>
</dbReference>
<dbReference type="SMART" id="SM00186">
    <property type="entry name" value="FBG"/>
    <property type="match status" value="1"/>
</dbReference>
<protein>
    <recommendedName>
        <fullName evidence="1">Fibrinogen C-terminal domain-containing protein</fullName>
    </recommendedName>
</protein>
<feature type="non-terminal residue" evidence="2">
    <location>
        <position position="1"/>
    </location>
</feature>
<dbReference type="InterPro" id="IPR036056">
    <property type="entry name" value="Fibrinogen-like_C"/>
</dbReference>
<dbReference type="EMBL" id="KB203357">
    <property type="protein sequence ID" value="ESO84999.1"/>
    <property type="molecule type" value="Genomic_DNA"/>
</dbReference>
<dbReference type="PANTHER" id="PTHR19143:SF327">
    <property type="entry name" value="FI21813P1-RELATED"/>
    <property type="match status" value="1"/>
</dbReference>
<dbReference type="HOGENOM" id="CLU_038628_7_4_1"/>
<proteinExistence type="predicted"/>
<dbReference type="Gene3D" id="3.90.215.10">
    <property type="entry name" value="Gamma Fibrinogen, chain A, domain 1"/>
    <property type="match status" value="1"/>
</dbReference>
<accession>V4B8E3</accession>
<organism evidence="2 3">
    <name type="scientific">Lottia gigantea</name>
    <name type="common">Giant owl limpet</name>
    <dbReference type="NCBI Taxonomy" id="225164"/>
    <lineage>
        <taxon>Eukaryota</taxon>
        <taxon>Metazoa</taxon>
        <taxon>Spiralia</taxon>
        <taxon>Lophotrochozoa</taxon>
        <taxon>Mollusca</taxon>
        <taxon>Gastropoda</taxon>
        <taxon>Patellogastropoda</taxon>
        <taxon>Lottioidea</taxon>
        <taxon>Lottiidae</taxon>
        <taxon>Lottia</taxon>
    </lineage>
</organism>
<dbReference type="InterPro" id="IPR002181">
    <property type="entry name" value="Fibrinogen_a/b/g_C_dom"/>
</dbReference>
<dbReference type="InterPro" id="IPR014716">
    <property type="entry name" value="Fibrinogen_a/b/g_C_1"/>
</dbReference>
<dbReference type="PANTHER" id="PTHR19143">
    <property type="entry name" value="FIBRINOGEN/TENASCIN/ANGIOPOEITIN"/>
    <property type="match status" value="1"/>
</dbReference>
<reference evidence="2 3" key="1">
    <citation type="journal article" date="2013" name="Nature">
        <title>Insights into bilaterian evolution from three spiralian genomes.</title>
        <authorList>
            <person name="Simakov O."/>
            <person name="Marletaz F."/>
            <person name="Cho S.J."/>
            <person name="Edsinger-Gonzales E."/>
            <person name="Havlak P."/>
            <person name="Hellsten U."/>
            <person name="Kuo D.H."/>
            <person name="Larsson T."/>
            <person name="Lv J."/>
            <person name="Arendt D."/>
            <person name="Savage R."/>
            <person name="Osoegawa K."/>
            <person name="de Jong P."/>
            <person name="Grimwood J."/>
            <person name="Chapman J.A."/>
            <person name="Shapiro H."/>
            <person name="Aerts A."/>
            <person name="Otillar R.P."/>
            <person name="Terry A.Y."/>
            <person name="Boore J.L."/>
            <person name="Grigoriev I.V."/>
            <person name="Lindberg D.R."/>
            <person name="Seaver E.C."/>
            <person name="Weisblat D.A."/>
            <person name="Putnam N.H."/>
            <person name="Rokhsar D.S."/>
        </authorList>
    </citation>
    <scope>NUCLEOTIDE SEQUENCE [LARGE SCALE GENOMIC DNA]</scope>
</reference>
<gene>
    <name evidence="2" type="ORF">LOTGIDRAFT_131337</name>
</gene>
<dbReference type="PROSITE" id="PS51406">
    <property type="entry name" value="FIBRINOGEN_C_2"/>
    <property type="match status" value="1"/>
</dbReference>
<feature type="domain" description="Fibrinogen C-terminal" evidence="1">
    <location>
        <begin position="1"/>
        <end position="144"/>
    </location>
</feature>
<dbReference type="AlphaFoldDB" id="V4B8E3"/>
<keyword evidence="3" id="KW-1185">Reference proteome</keyword>
<evidence type="ECO:0000313" key="3">
    <source>
        <dbReference type="Proteomes" id="UP000030746"/>
    </source>
</evidence>
<dbReference type="STRING" id="225164.V4B8E3"/>
<dbReference type="SUPFAM" id="SSF56496">
    <property type="entry name" value="Fibrinogen C-terminal domain-like"/>
    <property type="match status" value="1"/>
</dbReference>
<evidence type="ECO:0000313" key="2">
    <source>
        <dbReference type="EMBL" id="ESO84999.1"/>
    </source>
</evidence>
<dbReference type="InterPro" id="IPR050373">
    <property type="entry name" value="Fibrinogen_C-term_domain"/>
</dbReference>
<dbReference type="KEGG" id="lgi:LOTGIDRAFT_131337"/>
<dbReference type="OrthoDB" id="6115472at2759"/>
<dbReference type="RefSeq" id="XP_009064384.1">
    <property type="nucleotide sequence ID" value="XM_009066136.1"/>
</dbReference>
<dbReference type="CTD" id="20233181"/>
<evidence type="ECO:0000259" key="1">
    <source>
        <dbReference type="PROSITE" id="PS51406"/>
    </source>
</evidence>
<dbReference type="GO" id="GO:0005615">
    <property type="term" value="C:extracellular space"/>
    <property type="evidence" value="ECO:0007669"/>
    <property type="project" value="TreeGrafter"/>
</dbReference>
<dbReference type="GeneID" id="20233181"/>
<dbReference type="Proteomes" id="UP000030746">
    <property type="component" value="Unassembled WGS sequence"/>
</dbReference>